<accession>A0ACC0ZU44</accession>
<protein>
    <submittedName>
        <fullName evidence="1">Uncharacterized protein</fullName>
    </submittedName>
</protein>
<keyword evidence="2" id="KW-1185">Reference proteome</keyword>
<evidence type="ECO:0000313" key="1">
    <source>
        <dbReference type="EMBL" id="KAJ0075183.1"/>
    </source>
</evidence>
<comment type="caution">
    <text evidence="1">The sequence shown here is derived from an EMBL/GenBank/DDBJ whole genome shotgun (WGS) entry which is preliminary data.</text>
</comment>
<sequence length="200" mass="22231">MIFMIFFLSSIPNTTNLSFNLSLATTTIQTHSSSSNIPFSLKQLPLDGYLSFQNMHRAAQDFGNTHHFQPSAILYPKSVSDISSTIKHIYHMGYASDLTVAARGHGHSLQGQSQTQGGVVINIESLQEPIMEVHPLERRTWMFPGPEFRTNTTRMQTLKHGLSPKSWTDYLYLTVGGTLSNAGISGQAFLHGSQINNVYQ</sequence>
<name>A0ACC0ZU44_9ROSI</name>
<organism evidence="1 2">
    <name type="scientific">Pistacia atlantica</name>
    <dbReference type="NCBI Taxonomy" id="434234"/>
    <lineage>
        <taxon>Eukaryota</taxon>
        <taxon>Viridiplantae</taxon>
        <taxon>Streptophyta</taxon>
        <taxon>Embryophyta</taxon>
        <taxon>Tracheophyta</taxon>
        <taxon>Spermatophyta</taxon>
        <taxon>Magnoliopsida</taxon>
        <taxon>eudicotyledons</taxon>
        <taxon>Gunneridae</taxon>
        <taxon>Pentapetalae</taxon>
        <taxon>rosids</taxon>
        <taxon>malvids</taxon>
        <taxon>Sapindales</taxon>
        <taxon>Anacardiaceae</taxon>
        <taxon>Pistacia</taxon>
    </lineage>
</organism>
<reference evidence="2" key="1">
    <citation type="journal article" date="2023" name="G3 (Bethesda)">
        <title>Genome assembly and association tests identify interacting loci associated with vigor, precocity, and sex in interspecific pistachio rootstocks.</title>
        <authorList>
            <person name="Palmer W."/>
            <person name="Jacygrad E."/>
            <person name="Sagayaradj S."/>
            <person name="Cavanaugh K."/>
            <person name="Han R."/>
            <person name="Bertier L."/>
            <person name="Beede B."/>
            <person name="Kafkas S."/>
            <person name="Golino D."/>
            <person name="Preece J."/>
            <person name="Michelmore R."/>
        </authorList>
    </citation>
    <scope>NUCLEOTIDE SEQUENCE [LARGE SCALE GENOMIC DNA]</scope>
</reference>
<gene>
    <name evidence="1" type="ORF">Patl1_35057</name>
</gene>
<dbReference type="EMBL" id="CM047910">
    <property type="protein sequence ID" value="KAJ0075183.1"/>
    <property type="molecule type" value="Genomic_DNA"/>
</dbReference>
<proteinExistence type="predicted"/>
<evidence type="ECO:0000313" key="2">
    <source>
        <dbReference type="Proteomes" id="UP001164250"/>
    </source>
</evidence>
<dbReference type="Proteomes" id="UP001164250">
    <property type="component" value="Chromosome 15"/>
</dbReference>